<protein>
    <submittedName>
        <fullName evidence="1">AbrB family transcriptional regulator</fullName>
    </submittedName>
</protein>
<dbReference type="EMBL" id="JAMYRI010000028">
    <property type="protein sequence ID" value="MER9288060.1"/>
    <property type="molecule type" value="Genomic_DNA"/>
</dbReference>
<evidence type="ECO:0000313" key="2">
    <source>
        <dbReference type="Proteomes" id="UP001480082"/>
    </source>
</evidence>
<organism evidence="1 2">
    <name type="scientific">Mesorhizobium australicum</name>
    <dbReference type="NCBI Taxonomy" id="536018"/>
    <lineage>
        <taxon>Bacteria</taxon>
        <taxon>Pseudomonadati</taxon>
        <taxon>Pseudomonadota</taxon>
        <taxon>Alphaproteobacteria</taxon>
        <taxon>Hyphomicrobiales</taxon>
        <taxon>Phyllobacteriaceae</taxon>
        <taxon>Mesorhizobium</taxon>
    </lineage>
</organism>
<gene>
    <name evidence="1" type="ORF">NKI81_29800</name>
</gene>
<comment type="caution">
    <text evidence="1">The sequence shown here is derived from an EMBL/GenBank/DDBJ whole genome shotgun (WGS) entry which is preliminary data.</text>
</comment>
<accession>A0ACC6T861</accession>
<dbReference type="Proteomes" id="UP001480082">
    <property type="component" value="Unassembled WGS sequence"/>
</dbReference>
<proteinExistence type="predicted"/>
<reference evidence="1 2" key="1">
    <citation type="journal article" date="2024" name="Proc. Natl. Acad. Sci. U.S.A.">
        <title>The evolutionary genomics of adaptation to stress in wild rhizobium bacteria.</title>
        <authorList>
            <person name="Kehlet-Delgado H."/>
            <person name="Montoya A.P."/>
            <person name="Jensen K.T."/>
            <person name="Wendlandt C.E."/>
            <person name="Dexheimer C."/>
            <person name="Roberts M."/>
            <person name="Torres Martinez L."/>
            <person name="Friesen M.L."/>
            <person name="Griffitts J.S."/>
            <person name="Porter S.S."/>
        </authorList>
    </citation>
    <scope>NUCLEOTIDE SEQUENCE [LARGE SCALE GENOMIC DNA]</scope>
    <source>
        <strain evidence="1 2">M0468</strain>
    </source>
</reference>
<name>A0ACC6T861_9HYPH</name>
<sequence length="368" mass="38756">MDSEAEQPSSDHPAIERMKRLSKPWQWLFLLVISALFAGALELAALPAALLIGPMLAAIVAGTNGATVRVPRLLFGAAQAVVGCLVAASISADIFPVFYKEWPLFLGVVTATVAASSLLGWLISRWRILPGTTAVWGSSPGAATAMVLMAGAFGADQRLVAFMQYLRVILVSMTAALVAKMWVDTSGIEVPPVVWFPEIDPQPFAATIGMALVGGLAGRLCRLPSPFFLGSFIFGTVIHLGLGVPMQLPQWLLAASYAMVGWAIGLNFTRPILRHAARALPQIIASIVALIAFCGGLAFLISRLAGVDPLTAYLATSPGGMDSVAIIAAAARNVDISFVMALQSARFLIVLLVGPSIARLVARSIREG</sequence>
<evidence type="ECO:0000313" key="1">
    <source>
        <dbReference type="EMBL" id="MER9288060.1"/>
    </source>
</evidence>
<keyword evidence="2" id="KW-1185">Reference proteome</keyword>